<reference evidence="2 3" key="1">
    <citation type="journal article" date="2010" name="Nature">
        <title>The Ectocarpus genome and the independent evolution of multicellularity in brown algae.</title>
        <authorList>
            <person name="Cock J.M."/>
            <person name="Sterck L."/>
            <person name="Rouze P."/>
            <person name="Scornet D."/>
            <person name="Allen A.E."/>
            <person name="Amoutzias G."/>
            <person name="Anthouard V."/>
            <person name="Artiguenave F."/>
            <person name="Aury J.M."/>
            <person name="Badger J.H."/>
            <person name="Beszteri B."/>
            <person name="Billiau K."/>
            <person name="Bonnet E."/>
            <person name="Bothwell J.H."/>
            <person name="Bowler C."/>
            <person name="Boyen C."/>
            <person name="Brownlee C."/>
            <person name="Carrano C.J."/>
            <person name="Charrier B."/>
            <person name="Cho G.Y."/>
            <person name="Coelho S.M."/>
            <person name="Collen J."/>
            <person name="Corre E."/>
            <person name="Da Silva C."/>
            <person name="Delage L."/>
            <person name="Delaroque N."/>
            <person name="Dittami S.M."/>
            <person name="Doulbeau S."/>
            <person name="Elias M."/>
            <person name="Farnham G."/>
            <person name="Gachon C.M."/>
            <person name="Gschloessl B."/>
            <person name="Heesch S."/>
            <person name="Jabbari K."/>
            <person name="Jubin C."/>
            <person name="Kawai H."/>
            <person name="Kimura K."/>
            <person name="Kloareg B."/>
            <person name="Kupper F.C."/>
            <person name="Lang D."/>
            <person name="Le Bail A."/>
            <person name="Leblanc C."/>
            <person name="Lerouge P."/>
            <person name="Lohr M."/>
            <person name="Lopez P.J."/>
            <person name="Martens C."/>
            <person name="Maumus F."/>
            <person name="Michel G."/>
            <person name="Miranda-Saavedra D."/>
            <person name="Morales J."/>
            <person name="Moreau H."/>
            <person name="Motomura T."/>
            <person name="Nagasato C."/>
            <person name="Napoli C.A."/>
            <person name="Nelson D.R."/>
            <person name="Nyvall-Collen P."/>
            <person name="Peters A.F."/>
            <person name="Pommier C."/>
            <person name="Potin P."/>
            <person name="Poulain J."/>
            <person name="Quesneville H."/>
            <person name="Read B."/>
            <person name="Rensing S.A."/>
            <person name="Ritter A."/>
            <person name="Rousvoal S."/>
            <person name="Samanta M."/>
            <person name="Samson G."/>
            <person name="Schroeder D.C."/>
            <person name="Segurens B."/>
            <person name="Strittmatter M."/>
            <person name="Tonon T."/>
            <person name="Tregear J.W."/>
            <person name="Valentin K."/>
            <person name="von Dassow P."/>
            <person name="Yamagishi T."/>
            <person name="Van de Peer Y."/>
            <person name="Wincker P."/>
        </authorList>
    </citation>
    <scope>NUCLEOTIDE SEQUENCE [LARGE SCALE GENOMIC DNA]</scope>
    <source>
        <strain evidence="3">Ec32 / CCAP1310/4</strain>
    </source>
</reference>
<dbReference type="EMBL" id="FN649746">
    <property type="protein sequence ID" value="CBJ48606.1"/>
    <property type="molecule type" value="Genomic_DNA"/>
</dbReference>
<dbReference type="PANTHER" id="PTHR20883">
    <property type="entry name" value="PHYTANOYL-COA DIOXYGENASE DOMAIN CONTAINING 1"/>
    <property type="match status" value="1"/>
</dbReference>
<dbReference type="Proteomes" id="UP000002630">
    <property type="component" value="Linkage Group LG21"/>
</dbReference>
<dbReference type="OrthoDB" id="445007at2759"/>
<dbReference type="eggNOG" id="ENOG502RXRT">
    <property type="taxonomic scope" value="Eukaryota"/>
</dbReference>
<dbReference type="SUPFAM" id="SSF51197">
    <property type="entry name" value="Clavaminate synthase-like"/>
    <property type="match status" value="1"/>
</dbReference>
<dbReference type="Gene3D" id="2.60.120.620">
    <property type="entry name" value="q2cbj1_9rhob like domain"/>
    <property type="match status" value="1"/>
</dbReference>
<proteinExistence type="predicted"/>
<evidence type="ECO:0000256" key="1">
    <source>
        <dbReference type="ARBA" id="ARBA00001962"/>
    </source>
</evidence>
<dbReference type="EMBL" id="FN648586">
    <property type="protein sequence ID" value="CBJ48606.1"/>
    <property type="molecule type" value="Genomic_DNA"/>
</dbReference>
<evidence type="ECO:0000313" key="3">
    <source>
        <dbReference type="Proteomes" id="UP000002630"/>
    </source>
</evidence>
<sequence>MFRKDGPFRETIERVVLSPRLAHVAAQLLGCQRVRLYQDSTFCKRPGDGPTRWHSDLNMAPLDCNDFVTAWIPLEEVPAKREGGSPLVFASRSHRDFALNHWRDSRLREDLSGRYREKDHAPLAAGDITWHHGWTLHSSLGNRRETPRVALAVSYFRDGTCLLSDTAGRSPDPEDKWSYGDWVGDLPVGGVVKHPSVPLVWDGGRPVR</sequence>
<keyword evidence="3" id="KW-1185">Reference proteome</keyword>
<comment type="cofactor">
    <cofactor evidence="1">
        <name>Fe cation</name>
        <dbReference type="ChEBI" id="CHEBI:24875"/>
    </cofactor>
</comment>
<organism evidence="2 3">
    <name type="scientific">Ectocarpus siliculosus</name>
    <name type="common">Brown alga</name>
    <name type="synonym">Conferva siliculosa</name>
    <dbReference type="NCBI Taxonomy" id="2880"/>
    <lineage>
        <taxon>Eukaryota</taxon>
        <taxon>Sar</taxon>
        <taxon>Stramenopiles</taxon>
        <taxon>Ochrophyta</taxon>
        <taxon>PX clade</taxon>
        <taxon>Phaeophyceae</taxon>
        <taxon>Ectocarpales</taxon>
        <taxon>Ectocarpaceae</taxon>
        <taxon>Ectocarpus</taxon>
    </lineage>
</organism>
<dbReference type="InterPro" id="IPR008775">
    <property type="entry name" value="Phytyl_CoA_dOase-like"/>
</dbReference>
<accession>D7FZY1</accession>
<evidence type="ECO:0008006" key="4">
    <source>
        <dbReference type="Google" id="ProtNLM"/>
    </source>
</evidence>
<evidence type="ECO:0000313" key="2">
    <source>
        <dbReference type="EMBL" id="CBJ48606.1"/>
    </source>
</evidence>
<dbReference type="InParanoid" id="D7FZY1"/>
<gene>
    <name evidence="2" type="ORF">Esi_0039_0070</name>
</gene>
<name>D7FZY1_ECTSI</name>
<protein>
    <recommendedName>
        <fullName evidence="4">Phytanoyl-CoA dioxygenase</fullName>
    </recommendedName>
</protein>
<dbReference type="PANTHER" id="PTHR20883:SF49">
    <property type="entry name" value="PHYTANOYL-COA DIOXYGENASE"/>
    <property type="match status" value="1"/>
</dbReference>
<dbReference type="Pfam" id="PF05721">
    <property type="entry name" value="PhyH"/>
    <property type="match status" value="1"/>
</dbReference>
<dbReference type="AlphaFoldDB" id="D7FZY1"/>